<accession>A0A7D9IHX6</accession>
<evidence type="ECO:0000313" key="3">
    <source>
        <dbReference type="Proteomes" id="UP001152795"/>
    </source>
</evidence>
<dbReference type="Proteomes" id="UP001152795">
    <property type="component" value="Unassembled WGS sequence"/>
</dbReference>
<name>A0A7D9IHX6_PARCT</name>
<gene>
    <name evidence="2" type="ORF">PACLA_8A012183</name>
</gene>
<reference evidence="2" key="1">
    <citation type="submission" date="2020-04" db="EMBL/GenBank/DDBJ databases">
        <authorList>
            <person name="Alioto T."/>
            <person name="Alioto T."/>
            <person name="Gomez Garrido J."/>
        </authorList>
    </citation>
    <scope>NUCLEOTIDE SEQUENCE</scope>
    <source>
        <strain evidence="2">A484AB</strain>
    </source>
</reference>
<protein>
    <submittedName>
        <fullName evidence="2">Uncharacterized protein</fullName>
    </submittedName>
</protein>
<sequence>KLAKRFKHLNKVNWSQERVAKVADVLNKGHQNSLPGLSKRVMIPREQGEPSSTQNQPTPHNCPDWAHVVENGQAQVADVDTKPPQEGTAVNDATTDLNVSENFITNELYLCTHFINL</sequence>
<proteinExistence type="predicted"/>
<organism evidence="2 3">
    <name type="scientific">Paramuricea clavata</name>
    <name type="common">Red gorgonian</name>
    <name type="synonym">Violescent sea-whip</name>
    <dbReference type="NCBI Taxonomy" id="317549"/>
    <lineage>
        <taxon>Eukaryota</taxon>
        <taxon>Metazoa</taxon>
        <taxon>Cnidaria</taxon>
        <taxon>Anthozoa</taxon>
        <taxon>Octocorallia</taxon>
        <taxon>Malacalcyonacea</taxon>
        <taxon>Plexauridae</taxon>
        <taxon>Paramuricea</taxon>
    </lineage>
</organism>
<feature type="non-terminal residue" evidence="2">
    <location>
        <position position="1"/>
    </location>
</feature>
<feature type="region of interest" description="Disordered" evidence="1">
    <location>
        <begin position="43"/>
        <end position="62"/>
    </location>
</feature>
<feature type="compositionally biased region" description="Polar residues" evidence="1">
    <location>
        <begin position="49"/>
        <end position="59"/>
    </location>
</feature>
<evidence type="ECO:0000256" key="1">
    <source>
        <dbReference type="SAM" id="MobiDB-lite"/>
    </source>
</evidence>
<keyword evidence="3" id="KW-1185">Reference proteome</keyword>
<dbReference type="EMBL" id="CACRXK020005781">
    <property type="protein sequence ID" value="CAB4007378.1"/>
    <property type="molecule type" value="Genomic_DNA"/>
</dbReference>
<evidence type="ECO:0000313" key="2">
    <source>
        <dbReference type="EMBL" id="CAB4007378.1"/>
    </source>
</evidence>
<comment type="caution">
    <text evidence="2">The sequence shown here is derived from an EMBL/GenBank/DDBJ whole genome shotgun (WGS) entry which is preliminary data.</text>
</comment>
<dbReference type="AlphaFoldDB" id="A0A7D9IHX6"/>